<evidence type="ECO:0000259" key="7">
    <source>
        <dbReference type="PROSITE" id="PS50888"/>
    </source>
</evidence>
<feature type="domain" description="BHLH" evidence="7">
    <location>
        <begin position="126"/>
        <end position="175"/>
    </location>
</feature>
<evidence type="ECO:0000256" key="6">
    <source>
        <dbReference type="SAM" id="MobiDB-lite"/>
    </source>
</evidence>
<evidence type="ECO:0000256" key="5">
    <source>
        <dbReference type="ARBA" id="ARBA00023242"/>
    </source>
</evidence>
<feature type="region of interest" description="Disordered" evidence="6">
    <location>
        <begin position="82"/>
        <end position="130"/>
    </location>
</feature>
<reference evidence="8" key="1">
    <citation type="submission" date="2019-10" db="EMBL/GenBank/DDBJ databases">
        <authorList>
            <person name="Zhang R."/>
            <person name="Pan Y."/>
            <person name="Wang J."/>
            <person name="Ma R."/>
            <person name="Yu S."/>
        </authorList>
    </citation>
    <scope>NUCLEOTIDE SEQUENCE</scope>
    <source>
        <strain evidence="8">LA-IB0</strain>
        <tissue evidence="8">Leaf</tissue>
    </source>
</reference>
<keyword evidence="2" id="KW-0805">Transcription regulation</keyword>
<sequence length="254" mass="27634">MASNGGFDDDPVAPGSYSQMLFADDIAGLEPDINGCFSFTSSFTPSNDNNNHNNNNKSPKMLCFGDYAKQCDDVKVGVENSTKISTLPKSRKKRCGSGNEPGQDPDSFSGAPTGSKRNSKKFKSDNSNATVHAKVRTKKEKLGERITALQQLVSPFGKTDTTSVLHEALGYIRFLQDQVQVLSSPYLQRPLASPALHRSEEDGEKNESDRIRKDDLRSRGLCLVPVELILHVADDSNGADLWSSTAMISNVSTS</sequence>
<dbReference type="GO" id="GO:0046983">
    <property type="term" value="F:protein dimerization activity"/>
    <property type="evidence" value="ECO:0007669"/>
    <property type="project" value="InterPro"/>
</dbReference>
<feature type="region of interest" description="Disordered" evidence="6">
    <location>
        <begin position="193"/>
        <end position="212"/>
    </location>
</feature>
<dbReference type="EMBL" id="WHWC01000015">
    <property type="protein sequence ID" value="KAG8368439.1"/>
    <property type="molecule type" value="Genomic_DNA"/>
</dbReference>
<name>A0AAV6WEC2_9LAMI</name>
<dbReference type="PANTHER" id="PTHR16223:SF335">
    <property type="entry name" value="TRANSCRIPTION FACTOR BHLH113"/>
    <property type="match status" value="1"/>
</dbReference>
<evidence type="ECO:0000313" key="8">
    <source>
        <dbReference type="EMBL" id="KAG8368439.1"/>
    </source>
</evidence>
<dbReference type="GO" id="GO:0005634">
    <property type="term" value="C:nucleus"/>
    <property type="evidence" value="ECO:0007669"/>
    <property type="project" value="UniProtKB-SubCell"/>
</dbReference>
<keyword evidence="4" id="KW-0804">Transcription</keyword>
<gene>
    <name evidence="8" type="ORF">BUALT_Bualt15G0045600</name>
</gene>
<dbReference type="InterPro" id="IPR036638">
    <property type="entry name" value="HLH_DNA-bd_sf"/>
</dbReference>
<dbReference type="PROSITE" id="PS50888">
    <property type="entry name" value="BHLH"/>
    <property type="match status" value="1"/>
</dbReference>
<dbReference type="InterPro" id="IPR045843">
    <property type="entry name" value="IND-like"/>
</dbReference>
<evidence type="ECO:0000256" key="2">
    <source>
        <dbReference type="ARBA" id="ARBA00023015"/>
    </source>
</evidence>
<dbReference type="Gene3D" id="4.10.280.10">
    <property type="entry name" value="Helix-loop-helix DNA-binding domain"/>
    <property type="match status" value="1"/>
</dbReference>
<organism evidence="8 9">
    <name type="scientific">Buddleja alternifolia</name>
    <dbReference type="NCBI Taxonomy" id="168488"/>
    <lineage>
        <taxon>Eukaryota</taxon>
        <taxon>Viridiplantae</taxon>
        <taxon>Streptophyta</taxon>
        <taxon>Embryophyta</taxon>
        <taxon>Tracheophyta</taxon>
        <taxon>Spermatophyta</taxon>
        <taxon>Magnoliopsida</taxon>
        <taxon>eudicotyledons</taxon>
        <taxon>Gunneridae</taxon>
        <taxon>Pentapetalae</taxon>
        <taxon>asterids</taxon>
        <taxon>lamiids</taxon>
        <taxon>Lamiales</taxon>
        <taxon>Scrophulariaceae</taxon>
        <taxon>Buddlejeae</taxon>
        <taxon>Buddleja</taxon>
    </lineage>
</organism>
<dbReference type="AlphaFoldDB" id="A0AAV6WEC2"/>
<dbReference type="SUPFAM" id="SSF47459">
    <property type="entry name" value="HLH, helix-loop-helix DNA-binding domain"/>
    <property type="match status" value="1"/>
</dbReference>
<proteinExistence type="predicted"/>
<dbReference type="PANTHER" id="PTHR16223">
    <property type="entry name" value="TRANSCRIPTION FACTOR BHLH83-RELATED"/>
    <property type="match status" value="1"/>
</dbReference>
<evidence type="ECO:0000256" key="3">
    <source>
        <dbReference type="ARBA" id="ARBA00023125"/>
    </source>
</evidence>
<keyword evidence="5" id="KW-0539">Nucleus</keyword>
<dbReference type="GO" id="GO:0000981">
    <property type="term" value="F:DNA-binding transcription factor activity, RNA polymerase II-specific"/>
    <property type="evidence" value="ECO:0007669"/>
    <property type="project" value="TreeGrafter"/>
</dbReference>
<keyword evidence="3" id="KW-0238">DNA-binding</keyword>
<protein>
    <recommendedName>
        <fullName evidence="7">BHLH domain-containing protein</fullName>
    </recommendedName>
</protein>
<dbReference type="CDD" id="cd11393">
    <property type="entry name" value="bHLH_AtbHLH_like"/>
    <property type="match status" value="1"/>
</dbReference>
<evidence type="ECO:0000313" key="9">
    <source>
        <dbReference type="Proteomes" id="UP000826271"/>
    </source>
</evidence>
<accession>A0AAV6WEC2</accession>
<comment type="subcellular location">
    <subcellularLocation>
        <location evidence="1">Nucleus</location>
    </subcellularLocation>
</comment>
<evidence type="ECO:0000256" key="4">
    <source>
        <dbReference type="ARBA" id="ARBA00023163"/>
    </source>
</evidence>
<keyword evidence="9" id="KW-1185">Reference proteome</keyword>
<dbReference type="InterPro" id="IPR045239">
    <property type="entry name" value="bHLH95_bHLH"/>
</dbReference>
<dbReference type="InterPro" id="IPR011598">
    <property type="entry name" value="bHLH_dom"/>
</dbReference>
<evidence type="ECO:0000256" key="1">
    <source>
        <dbReference type="ARBA" id="ARBA00004123"/>
    </source>
</evidence>
<feature type="compositionally biased region" description="Basic and acidic residues" evidence="6">
    <location>
        <begin position="197"/>
        <end position="212"/>
    </location>
</feature>
<dbReference type="Proteomes" id="UP000826271">
    <property type="component" value="Unassembled WGS sequence"/>
</dbReference>
<comment type="caution">
    <text evidence="8">The sequence shown here is derived from an EMBL/GenBank/DDBJ whole genome shotgun (WGS) entry which is preliminary data.</text>
</comment>
<dbReference type="GO" id="GO:0000978">
    <property type="term" value="F:RNA polymerase II cis-regulatory region sequence-specific DNA binding"/>
    <property type="evidence" value="ECO:0007669"/>
    <property type="project" value="TreeGrafter"/>
</dbReference>